<evidence type="ECO:0000256" key="8">
    <source>
        <dbReference type="SAM" id="Phobius"/>
    </source>
</evidence>
<evidence type="ECO:0000256" key="4">
    <source>
        <dbReference type="ARBA" id="ARBA00022692"/>
    </source>
</evidence>
<comment type="caution">
    <text evidence="9">The sequence shown here is derived from an EMBL/GenBank/DDBJ whole genome shotgun (WGS) entry which is preliminary data.</text>
</comment>
<keyword evidence="4 8" id="KW-0812">Transmembrane</keyword>
<feature type="transmembrane region" description="Helical" evidence="8">
    <location>
        <begin position="178"/>
        <end position="199"/>
    </location>
</feature>
<feature type="transmembrane region" description="Helical" evidence="8">
    <location>
        <begin position="211"/>
        <end position="239"/>
    </location>
</feature>
<sequence>MKLKPQLTWFPWLFYALMALQSVAAYTLFNPHFGNNDEPLLFGTVAMVLWIERHSIMASLRGDGLGRPWRGFAVFFFGLIIFVLGRLFPVMTLEVWGLFIMASGLVMALAPPDQLRSALFIGFAGTVLVILGRIAPEALSSKLAISIASITAMLLNSTVMPIVAHGVVLYFGPYSAEVAHACSGMNSIFSLIALSVLYLREGTQRKLWHMAVLVALVIPVAVLTNTIRVIMLVLATWYIGEGFSQGVFHDFAGILVFVLALALLALIDLFLFRVGGKAYATSEMRSQE</sequence>
<feature type="transmembrane region" description="Helical" evidence="8">
    <location>
        <begin position="251"/>
        <end position="272"/>
    </location>
</feature>
<dbReference type="NCBIfam" id="TIGR04178">
    <property type="entry name" value="exo_archaeo"/>
    <property type="match status" value="1"/>
</dbReference>
<evidence type="ECO:0000256" key="7">
    <source>
        <dbReference type="ARBA" id="ARBA00023136"/>
    </source>
</evidence>
<feature type="transmembrane region" description="Helical" evidence="8">
    <location>
        <begin position="95"/>
        <end position="111"/>
    </location>
</feature>
<evidence type="ECO:0000313" key="9">
    <source>
        <dbReference type="EMBL" id="HHE31737.1"/>
    </source>
</evidence>
<comment type="subcellular location">
    <subcellularLocation>
        <location evidence="1">Cell membrane</location>
        <topology evidence="1">Multi-pass membrane protein</topology>
    </subcellularLocation>
</comment>
<dbReference type="EMBL" id="DRSQ01000078">
    <property type="protein sequence ID" value="HHE31737.1"/>
    <property type="molecule type" value="Genomic_DNA"/>
</dbReference>
<reference evidence="9" key="1">
    <citation type="journal article" date="2020" name="mSystems">
        <title>Genome- and Community-Level Interaction Insights into Carbon Utilization and Element Cycling Functions of Hydrothermarchaeota in Hydrothermal Sediment.</title>
        <authorList>
            <person name="Zhou Z."/>
            <person name="Liu Y."/>
            <person name="Xu W."/>
            <person name="Pan J."/>
            <person name="Luo Z.H."/>
            <person name="Li M."/>
        </authorList>
    </citation>
    <scope>NUCLEOTIDE SEQUENCE [LARGE SCALE GENOMIC DNA]</scope>
    <source>
        <strain evidence="9">HyVt-633</strain>
    </source>
</reference>
<keyword evidence="6 8" id="KW-1133">Transmembrane helix</keyword>
<name>A0A7C5DDR1_9CHLB</name>
<accession>A0A7C5DDR1</accession>
<dbReference type="GO" id="GO:0006508">
    <property type="term" value="P:proteolysis"/>
    <property type="evidence" value="ECO:0007669"/>
    <property type="project" value="UniProtKB-KW"/>
</dbReference>
<gene>
    <name evidence="9" type="ORF">ENL07_03680</name>
</gene>
<keyword evidence="2" id="KW-1003">Cell membrane</keyword>
<proteinExistence type="predicted"/>
<dbReference type="Proteomes" id="UP000886058">
    <property type="component" value="Unassembled WGS sequence"/>
</dbReference>
<feature type="transmembrane region" description="Helical" evidence="8">
    <location>
        <begin position="117"/>
        <end position="135"/>
    </location>
</feature>
<feature type="transmembrane region" description="Helical" evidence="8">
    <location>
        <begin position="12"/>
        <end position="29"/>
    </location>
</feature>
<evidence type="ECO:0000256" key="1">
    <source>
        <dbReference type="ARBA" id="ARBA00004651"/>
    </source>
</evidence>
<organism evidence="9">
    <name type="scientific">Chlorobaculum parvum</name>
    <dbReference type="NCBI Taxonomy" id="274539"/>
    <lineage>
        <taxon>Bacteria</taxon>
        <taxon>Pseudomonadati</taxon>
        <taxon>Chlorobiota</taxon>
        <taxon>Chlorobiia</taxon>
        <taxon>Chlorobiales</taxon>
        <taxon>Chlorobiaceae</taxon>
        <taxon>Chlorobaculum</taxon>
    </lineage>
</organism>
<dbReference type="GO" id="GO:0005886">
    <property type="term" value="C:plasma membrane"/>
    <property type="evidence" value="ECO:0007669"/>
    <property type="project" value="UniProtKB-SubCell"/>
</dbReference>
<feature type="transmembrane region" description="Helical" evidence="8">
    <location>
        <begin position="69"/>
        <end position="88"/>
    </location>
</feature>
<evidence type="ECO:0000256" key="6">
    <source>
        <dbReference type="ARBA" id="ARBA00022989"/>
    </source>
</evidence>
<evidence type="ECO:0000256" key="3">
    <source>
        <dbReference type="ARBA" id="ARBA00022670"/>
    </source>
</evidence>
<dbReference type="InterPro" id="IPR019127">
    <property type="entry name" value="Exosortase"/>
</dbReference>
<keyword evidence="3" id="KW-0645">Protease</keyword>
<evidence type="ECO:0000256" key="5">
    <source>
        <dbReference type="ARBA" id="ARBA00022801"/>
    </source>
</evidence>
<dbReference type="InterPro" id="IPR026392">
    <property type="entry name" value="Exo/Archaeosortase_dom"/>
</dbReference>
<protein>
    <submittedName>
        <fullName evidence="9">Exosortase/archaeosortase family protein</fullName>
    </submittedName>
</protein>
<keyword evidence="5" id="KW-0378">Hydrolase</keyword>
<dbReference type="Pfam" id="PF09721">
    <property type="entry name" value="Exosortase_EpsH"/>
    <property type="match status" value="1"/>
</dbReference>
<dbReference type="GO" id="GO:0008233">
    <property type="term" value="F:peptidase activity"/>
    <property type="evidence" value="ECO:0007669"/>
    <property type="project" value="UniProtKB-KW"/>
</dbReference>
<keyword evidence="7 8" id="KW-0472">Membrane</keyword>
<dbReference type="AlphaFoldDB" id="A0A7C5DDR1"/>
<feature type="transmembrane region" description="Helical" evidence="8">
    <location>
        <begin position="147"/>
        <end position="172"/>
    </location>
</feature>
<evidence type="ECO:0000256" key="2">
    <source>
        <dbReference type="ARBA" id="ARBA00022475"/>
    </source>
</evidence>